<evidence type="ECO:0000313" key="1">
    <source>
        <dbReference type="EMBL" id="KAK6991525.1"/>
    </source>
</evidence>
<dbReference type="EMBL" id="JAWWNJ010000117">
    <property type="protein sequence ID" value="KAK6991525.1"/>
    <property type="molecule type" value="Genomic_DNA"/>
</dbReference>
<accession>A0AAV9ZS12</accession>
<proteinExistence type="predicted"/>
<keyword evidence="2" id="KW-1185">Reference proteome</keyword>
<comment type="caution">
    <text evidence="1">The sequence shown here is derived from an EMBL/GenBank/DDBJ whole genome shotgun (WGS) entry which is preliminary data.</text>
</comment>
<sequence>MNQCFSLSPAQFSVFAKLPQILLHLSLSPFLSTELLSNPSGNIPRKYAHDLESFAFVLLWIARGGFPPAAIGGALDAKVGLVLEDVLKSRPENESRLQNLSQSWEFLREWFRQIMSRKIMDITTPDMSGALGELKEALTRSHTASPIDLGWMDCMLIADV</sequence>
<protein>
    <recommendedName>
        <fullName evidence="3">Fungal-type protein kinase domain-containing protein</fullName>
    </recommendedName>
</protein>
<name>A0AAV9ZS12_9AGAR</name>
<evidence type="ECO:0008006" key="3">
    <source>
        <dbReference type="Google" id="ProtNLM"/>
    </source>
</evidence>
<organism evidence="1 2">
    <name type="scientific">Favolaschia claudopus</name>
    <dbReference type="NCBI Taxonomy" id="2862362"/>
    <lineage>
        <taxon>Eukaryota</taxon>
        <taxon>Fungi</taxon>
        <taxon>Dikarya</taxon>
        <taxon>Basidiomycota</taxon>
        <taxon>Agaricomycotina</taxon>
        <taxon>Agaricomycetes</taxon>
        <taxon>Agaricomycetidae</taxon>
        <taxon>Agaricales</taxon>
        <taxon>Marasmiineae</taxon>
        <taxon>Mycenaceae</taxon>
        <taxon>Favolaschia</taxon>
    </lineage>
</organism>
<reference evidence="1 2" key="1">
    <citation type="journal article" date="2024" name="J Genomics">
        <title>Draft genome sequencing and assembly of Favolaschia claudopus CIRM-BRFM 2984 isolated from oak limbs.</title>
        <authorList>
            <person name="Navarro D."/>
            <person name="Drula E."/>
            <person name="Chaduli D."/>
            <person name="Cazenave R."/>
            <person name="Ahrendt S."/>
            <person name="Wang J."/>
            <person name="Lipzen A."/>
            <person name="Daum C."/>
            <person name="Barry K."/>
            <person name="Grigoriev I.V."/>
            <person name="Favel A."/>
            <person name="Rosso M.N."/>
            <person name="Martin F."/>
        </authorList>
    </citation>
    <scope>NUCLEOTIDE SEQUENCE [LARGE SCALE GENOMIC DNA]</scope>
    <source>
        <strain evidence="1 2">CIRM-BRFM 2984</strain>
    </source>
</reference>
<gene>
    <name evidence="1" type="ORF">R3P38DRAFT_3438812</name>
</gene>
<dbReference type="Proteomes" id="UP001362999">
    <property type="component" value="Unassembled WGS sequence"/>
</dbReference>
<evidence type="ECO:0000313" key="2">
    <source>
        <dbReference type="Proteomes" id="UP001362999"/>
    </source>
</evidence>
<dbReference type="AlphaFoldDB" id="A0AAV9ZS12"/>